<evidence type="ECO:0000256" key="2">
    <source>
        <dbReference type="ARBA" id="ARBA00022679"/>
    </source>
</evidence>
<evidence type="ECO:0000313" key="9">
    <source>
        <dbReference type="EMBL" id="KAK8870339.1"/>
    </source>
</evidence>
<evidence type="ECO:0000256" key="4">
    <source>
        <dbReference type="ARBA" id="ARBA00022777"/>
    </source>
</evidence>
<feature type="binding site" evidence="6">
    <location>
        <position position="45"/>
    </location>
    <ligand>
        <name>ATP</name>
        <dbReference type="ChEBI" id="CHEBI:30616"/>
    </ligand>
</feature>
<dbReference type="InterPro" id="IPR008271">
    <property type="entry name" value="Ser/Thr_kinase_AS"/>
</dbReference>
<protein>
    <recommendedName>
        <fullName evidence="8">Protein kinase domain-containing protein</fullName>
    </recommendedName>
</protein>
<dbReference type="PROSITE" id="PS50011">
    <property type="entry name" value="PROTEIN_KINASE_DOM"/>
    <property type="match status" value="1"/>
</dbReference>
<keyword evidence="3 6" id="KW-0547">Nucleotide-binding</keyword>
<keyword evidence="10" id="KW-1185">Reference proteome</keyword>
<organism evidence="9 10">
    <name type="scientific">Tritrichomonas musculus</name>
    <dbReference type="NCBI Taxonomy" id="1915356"/>
    <lineage>
        <taxon>Eukaryota</taxon>
        <taxon>Metamonada</taxon>
        <taxon>Parabasalia</taxon>
        <taxon>Tritrichomonadida</taxon>
        <taxon>Tritrichomonadidae</taxon>
        <taxon>Tritrichomonas</taxon>
    </lineage>
</organism>
<dbReference type="InterPro" id="IPR017441">
    <property type="entry name" value="Protein_kinase_ATP_BS"/>
</dbReference>
<dbReference type="SUPFAM" id="SSF56112">
    <property type="entry name" value="Protein kinase-like (PK-like)"/>
    <property type="match status" value="1"/>
</dbReference>
<evidence type="ECO:0000256" key="6">
    <source>
        <dbReference type="PROSITE-ProRule" id="PRU10141"/>
    </source>
</evidence>
<evidence type="ECO:0000259" key="8">
    <source>
        <dbReference type="PROSITE" id="PS50011"/>
    </source>
</evidence>
<evidence type="ECO:0000256" key="1">
    <source>
        <dbReference type="ARBA" id="ARBA00022527"/>
    </source>
</evidence>
<reference evidence="9 10" key="1">
    <citation type="submission" date="2024-04" db="EMBL/GenBank/DDBJ databases">
        <title>Tritrichomonas musculus Genome.</title>
        <authorList>
            <person name="Alves-Ferreira E."/>
            <person name="Grigg M."/>
            <person name="Lorenzi H."/>
            <person name="Galac M."/>
        </authorList>
    </citation>
    <scope>NUCLEOTIDE SEQUENCE [LARGE SCALE GENOMIC DNA]</scope>
    <source>
        <strain evidence="9 10">EAF2021</strain>
    </source>
</reference>
<keyword evidence="1 7" id="KW-0723">Serine/threonine-protein kinase</keyword>
<proteinExistence type="inferred from homology"/>
<keyword evidence="5 6" id="KW-0067">ATP-binding</keyword>
<dbReference type="InterPro" id="IPR011009">
    <property type="entry name" value="Kinase-like_dom_sf"/>
</dbReference>
<comment type="similarity">
    <text evidence="7">Belongs to the protein kinase superfamily.</text>
</comment>
<gene>
    <name evidence="9" type="ORF">M9Y10_008220</name>
</gene>
<dbReference type="InterPro" id="IPR000719">
    <property type="entry name" value="Prot_kinase_dom"/>
</dbReference>
<evidence type="ECO:0000256" key="3">
    <source>
        <dbReference type="ARBA" id="ARBA00022741"/>
    </source>
</evidence>
<comment type="caution">
    <text evidence="9">The sequence shown here is derived from an EMBL/GenBank/DDBJ whole genome shotgun (WGS) entry which is preliminary data.</text>
</comment>
<sequence>METPIKVSPPGKIGPYVIREEVGRGKTSIVYRAIDQTTQENVAIKIVPKQQFRNQAEMSKFQNEVSLLFRCHHPNVLFLINLLQDSLNFYMVTELCDQDLEKFILSNGKLCEKDAKFVFKQIIEAMSFVNDKGIAHRDVKLENVLIDLKNNGRIVLSDFGFSLLAQDKASSHVKCGTIAYIAPEVLNGDQYNPFLSDVWSAGILLYALITQTFPWPTTSEEDMVKHIQARKISFPDYLSKEVIDLINQMTNIIPSKRPSFKKIMHHQWVSDINLPVIESKNMLRSQPNFYSIREVFRSNFNQRVVFNRNIHPVSSCFYSKKMPEGNEMKSDVLNVLQKSHRRAKLKNAAKRKTFPMLNDDLV</sequence>
<evidence type="ECO:0000256" key="5">
    <source>
        <dbReference type="ARBA" id="ARBA00022840"/>
    </source>
</evidence>
<keyword evidence="4" id="KW-0418">Kinase</keyword>
<dbReference type="EMBL" id="JAPFFF010000014">
    <property type="protein sequence ID" value="KAK8870339.1"/>
    <property type="molecule type" value="Genomic_DNA"/>
</dbReference>
<dbReference type="PROSITE" id="PS00108">
    <property type="entry name" value="PROTEIN_KINASE_ST"/>
    <property type="match status" value="1"/>
</dbReference>
<dbReference type="SMART" id="SM00220">
    <property type="entry name" value="S_TKc"/>
    <property type="match status" value="1"/>
</dbReference>
<dbReference type="Pfam" id="PF00069">
    <property type="entry name" value="Pkinase"/>
    <property type="match status" value="1"/>
</dbReference>
<evidence type="ECO:0000313" key="10">
    <source>
        <dbReference type="Proteomes" id="UP001470230"/>
    </source>
</evidence>
<dbReference type="Gene3D" id="1.10.510.10">
    <property type="entry name" value="Transferase(Phosphotransferase) domain 1"/>
    <property type="match status" value="1"/>
</dbReference>
<dbReference type="Proteomes" id="UP001470230">
    <property type="component" value="Unassembled WGS sequence"/>
</dbReference>
<name>A0ABR2IXU8_9EUKA</name>
<dbReference type="PROSITE" id="PS00107">
    <property type="entry name" value="PROTEIN_KINASE_ATP"/>
    <property type="match status" value="1"/>
</dbReference>
<accession>A0ABR2IXU8</accession>
<dbReference type="PANTHER" id="PTHR24350">
    <property type="entry name" value="SERINE/THREONINE-PROTEIN KINASE IAL-RELATED"/>
    <property type="match status" value="1"/>
</dbReference>
<feature type="domain" description="Protein kinase" evidence="8">
    <location>
        <begin position="16"/>
        <end position="269"/>
    </location>
</feature>
<dbReference type="InterPro" id="IPR030616">
    <property type="entry name" value="Aur-like"/>
</dbReference>
<keyword evidence="2" id="KW-0808">Transferase</keyword>
<evidence type="ECO:0000256" key="7">
    <source>
        <dbReference type="RuleBase" id="RU000304"/>
    </source>
</evidence>